<proteinExistence type="predicted"/>
<dbReference type="InterPro" id="IPR050229">
    <property type="entry name" value="GlpE_sulfurtransferase"/>
</dbReference>
<protein>
    <submittedName>
        <fullName evidence="2">Rhodanese-related sulfurtransferase</fullName>
    </submittedName>
</protein>
<dbReference type="Pfam" id="PF00581">
    <property type="entry name" value="Rhodanese"/>
    <property type="match status" value="1"/>
</dbReference>
<dbReference type="SMART" id="SM00450">
    <property type="entry name" value="RHOD"/>
    <property type="match status" value="1"/>
</dbReference>
<name>A0A1H3H8L6_9BACI</name>
<gene>
    <name evidence="2" type="ORF">SAMN04488081_2104</name>
</gene>
<dbReference type="InterPro" id="IPR036873">
    <property type="entry name" value="Rhodanese-like_dom_sf"/>
</dbReference>
<accession>A0A1H3H8L6</accession>
<dbReference type="PROSITE" id="PS50206">
    <property type="entry name" value="RHODANESE_3"/>
    <property type="match status" value="1"/>
</dbReference>
<keyword evidence="3" id="KW-1185">Reference proteome</keyword>
<dbReference type="Gene3D" id="3.40.250.10">
    <property type="entry name" value="Rhodanese-like domain"/>
    <property type="match status" value="1"/>
</dbReference>
<dbReference type="InterPro" id="IPR001763">
    <property type="entry name" value="Rhodanese-like_dom"/>
</dbReference>
<sequence length="99" mass="10887">MAIEIGEEALKQKHNHKNVEVLDVRTDEEVKEGMIPGAIHFPLDEVESRLSELNNNKEYVTVCAAGPRSTQAADILTENGIQAQVLKGGMRDWSGSISK</sequence>
<evidence type="ECO:0000313" key="3">
    <source>
        <dbReference type="Proteomes" id="UP000198647"/>
    </source>
</evidence>
<feature type="domain" description="Rhodanese" evidence="1">
    <location>
        <begin position="15"/>
        <end position="98"/>
    </location>
</feature>
<reference evidence="2 3" key="1">
    <citation type="submission" date="2016-10" db="EMBL/GenBank/DDBJ databases">
        <authorList>
            <person name="Varghese N."/>
            <person name="Submissions S."/>
        </authorList>
    </citation>
    <scope>NUCLEOTIDE SEQUENCE [LARGE SCALE GENOMIC DNA]</scope>
    <source>
        <strain evidence="2 3">DSM 20748</strain>
    </source>
</reference>
<evidence type="ECO:0000313" key="2">
    <source>
        <dbReference type="EMBL" id="SDY11710.1"/>
    </source>
</evidence>
<dbReference type="Proteomes" id="UP000198647">
    <property type="component" value="Unassembled WGS sequence"/>
</dbReference>
<dbReference type="PANTHER" id="PTHR43031:SF17">
    <property type="entry name" value="SULFURTRANSFERASE YTWF-RELATED"/>
    <property type="match status" value="1"/>
</dbReference>
<organism evidence="2 3">
    <name type="scientific">Salimicrobium album</name>
    <dbReference type="NCBI Taxonomy" id="50717"/>
    <lineage>
        <taxon>Bacteria</taxon>
        <taxon>Bacillati</taxon>
        <taxon>Bacillota</taxon>
        <taxon>Bacilli</taxon>
        <taxon>Bacillales</taxon>
        <taxon>Bacillaceae</taxon>
        <taxon>Salimicrobium</taxon>
    </lineage>
</organism>
<dbReference type="EMBL" id="FNOS01000005">
    <property type="protein sequence ID" value="SDY11710.1"/>
    <property type="molecule type" value="Genomic_DNA"/>
</dbReference>
<dbReference type="PANTHER" id="PTHR43031">
    <property type="entry name" value="FAD-DEPENDENT OXIDOREDUCTASE"/>
    <property type="match status" value="1"/>
</dbReference>
<dbReference type="CDD" id="cd00158">
    <property type="entry name" value="RHOD"/>
    <property type="match status" value="1"/>
</dbReference>
<dbReference type="RefSeq" id="WP_093107638.1">
    <property type="nucleotide sequence ID" value="NZ_FNOS01000005.1"/>
</dbReference>
<comment type="caution">
    <text evidence="2">The sequence shown here is derived from an EMBL/GenBank/DDBJ whole genome shotgun (WGS) entry which is preliminary data.</text>
</comment>
<dbReference type="SUPFAM" id="SSF52821">
    <property type="entry name" value="Rhodanese/Cell cycle control phosphatase"/>
    <property type="match status" value="1"/>
</dbReference>
<evidence type="ECO:0000259" key="1">
    <source>
        <dbReference type="PROSITE" id="PS50206"/>
    </source>
</evidence>